<dbReference type="GO" id="GO:0005634">
    <property type="term" value="C:nucleus"/>
    <property type="evidence" value="ECO:0007669"/>
    <property type="project" value="UniProtKB-SubCell"/>
</dbReference>
<accession>A0A834ZHZ0</accession>
<keyword evidence="2" id="KW-0805">Transcription regulation</keyword>
<dbReference type="AlphaFoldDB" id="A0A834ZHZ0"/>
<comment type="subcellular location">
    <subcellularLocation>
        <location evidence="1">Nucleus</location>
    </subcellularLocation>
</comment>
<dbReference type="PANTHER" id="PTHR31221">
    <property type="entry name" value="WRKY TRANSCRIPTION FACTOR PROTEIN 1-RELATED"/>
    <property type="match status" value="1"/>
</dbReference>
<dbReference type="InterPro" id="IPR044810">
    <property type="entry name" value="WRKY_plant"/>
</dbReference>
<keyword evidence="3" id="KW-0238">DNA-binding</keyword>
<evidence type="ECO:0000256" key="4">
    <source>
        <dbReference type="ARBA" id="ARBA00023163"/>
    </source>
</evidence>
<feature type="region of interest" description="Disordered" evidence="6">
    <location>
        <begin position="92"/>
        <end position="117"/>
    </location>
</feature>
<dbReference type="OrthoDB" id="652816at2759"/>
<evidence type="ECO:0000313" key="9">
    <source>
        <dbReference type="Proteomes" id="UP000655225"/>
    </source>
</evidence>
<evidence type="ECO:0000259" key="7">
    <source>
        <dbReference type="PROSITE" id="PS50811"/>
    </source>
</evidence>
<dbReference type="EMBL" id="JABCRI010000007">
    <property type="protein sequence ID" value="KAF8402937.1"/>
    <property type="molecule type" value="Genomic_DNA"/>
</dbReference>
<dbReference type="InterPro" id="IPR036576">
    <property type="entry name" value="WRKY_dom_sf"/>
</dbReference>
<feature type="domain" description="WRKY" evidence="7">
    <location>
        <begin position="75"/>
        <end position="136"/>
    </location>
</feature>
<dbReference type="Proteomes" id="UP000655225">
    <property type="component" value="Unassembled WGS sequence"/>
</dbReference>
<sequence>MDEYKGDWSDGFEDELIRELLDDESPIFVLPENVEPEPSPWPEPAMINRLISKVYSGPTIEDIESALSVTNQNSESNERGDDGYKWRKYGQKSIKNNPNPRCTNPRCSAKKQVERSREDPETLIVTYEGLHLHYAYSHFLLTQPHPASPSAKKPKKTISEAQAQESPPMVAIGPQQESVEGGKKRREDIRRLSIPDALEGPQEVHLMPPAIFS</sequence>
<evidence type="ECO:0000256" key="5">
    <source>
        <dbReference type="ARBA" id="ARBA00023242"/>
    </source>
</evidence>
<evidence type="ECO:0000256" key="2">
    <source>
        <dbReference type="ARBA" id="ARBA00023015"/>
    </source>
</evidence>
<dbReference type="InterPro" id="IPR003657">
    <property type="entry name" value="WRKY_dom"/>
</dbReference>
<name>A0A834ZHZ0_TETSI</name>
<gene>
    <name evidence="8" type="ORF">HHK36_011030</name>
</gene>
<evidence type="ECO:0000313" key="8">
    <source>
        <dbReference type="EMBL" id="KAF8402937.1"/>
    </source>
</evidence>
<dbReference type="SMART" id="SM00774">
    <property type="entry name" value="WRKY"/>
    <property type="match status" value="1"/>
</dbReference>
<feature type="compositionally biased region" description="Basic and acidic residues" evidence="6">
    <location>
        <begin position="180"/>
        <end position="193"/>
    </location>
</feature>
<evidence type="ECO:0000256" key="3">
    <source>
        <dbReference type="ARBA" id="ARBA00023125"/>
    </source>
</evidence>
<proteinExistence type="predicted"/>
<comment type="caution">
    <text evidence="8">The sequence shown here is derived from an EMBL/GenBank/DDBJ whole genome shotgun (WGS) entry which is preliminary data.</text>
</comment>
<feature type="compositionally biased region" description="Low complexity" evidence="6">
    <location>
        <begin position="96"/>
        <end position="107"/>
    </location>
</feature>
<dbReference type="PROSITE" id="PS50811">
    <property type="entry name" value="WRKY"/>
    <property type="match status" value="1"/>
</dbReference>
<keyword evidence="9" id="KW-1185">Reference proteome</keyword>
<keyword evidence="5" id="KW-0539">Nucleus</keyword>
<evidence type="ECO:0000256" key="1">
    <source>
        <dbReference type="ARBA" id="ARBA00004123"/>
    </source>
</evidence>
<dbReference type="PANTHER" id="PTHR31221:SF42">
    <property type="entry name" value="WRKY TRANSCRIPTION FACTOR 49-RELATED"/>
    <property type="match status" value="1"/>
</dbReference>
<keyword evidence="4" id="KW-0804">Transcription</keyword>
<dbReference type="Pfam" id="PF03106">
    <property type="entry name" value="WRKY"/>
    <property type="match status" value="1"/>
</dbReference>
<dbReference type="GO" id="GO:0043565">
    <property type="term" value="F:sequence-specific DNA binding"/>
    <property type="evidence" value="ECO:0007669"/>
    <property type="project" value="InterPro"/>
</dbReference>
<organism evidence="8 9">
    <name type="scientific">Tetracentron sinense</name>
    <name type="common">Spur-leaf</name>
    <dbReference type="NCBI Taxonomy" id="13715"/>
    <lineage>
        <taxon>Eukaryota</taxon>
        <taxon>Viridiplantae</taxon>
        <taxon>Streptophyta</taxon>
        <taxon>Embryophyta</taxon>
        <taxon>Tracheophyta</taxon>
        <taxon>Spermatophyta</taxon>
        <taxon>Magnoliopsida</taxon>
        <taxon>Trochodendrales</taxon>
        <taxon>Trochodendraceae</taxon>
        <taxon>Tetracentron</taxon>
    </lineage>
</organism>
<evidence type="ECO:0000256" key="6">
    <source>
        <dbReference type="SAM" id="MobiDB-lite"/>
    </source>
</evidence>
<reference evidence="8 9" key="1">
    <citation type="submission" date="2020-04" db="EMBL/GenBank/DDBJ databases">
        <title>Plant Genome Project.</title>
        <authorList>
            <person name="Zhang R.-G."/>
        </authorList>
    </citation>
    <scope>NUCLEOTIDE SEQUENCE [LARGE SCALE GENOMIC DNA]</scope>
    <source>
        <strain evidence="8">YNK0</strain>
        <tissue evidence="8">Leaf</tissue>
    </source>
</reference>
<dbReference type="SUPFAM" id="SSF118290">
    <property type="entry name" value="WRKY DNA-binding domain"/>
    <property type="match status" value="1"/>
</dbReference>
<protein>
    <recommendedName>
        <fullName evidence="7">WRKY domain-containing protein</fullName>
    </recommendedName>
</protein>
<dbReference type="Gene3D" id="2.20.25.80">
    <property type="entry name" value="WRKY domain"/>
    <property type="match status" value="1"/>
</dbReference>
<dbReference type="GO" id="GO:0003700">
    <property type="term" value="F:DNA-binding transcription factor activity"/>
    <property type="evidence" value="ECO:0007669"/>
    <property type="project" value="InterPro"/>
</dbReference>
<feature type="region of interest" description="Disordered" evidence="6">
    <location>
        <begin position="145"/>
        <end position="213"/>
    </location>
</feature>